<evidence type="ECO:0000313" key="3">
    <source>
        <dbReference type="EMBL" id="ORE06865.1"/>
    </source>
</evidence>
<sequence length="275" mass="31378">MNNSTKKRLASPSAENPGPKKIARPSIVATKASQARADAIRAAQRSAAAAANGTASKVHRKKPEDNSNNNSKKTPTLAKSYHTKASSLKQRPAWDLRGKVTDMTQLYKLNLERLEELKSFKRELEIVKETKESEEKEAIQRAAALRTEIQSLEKKHINDVEELHNKHRIDYQKLEDENLNFSRRLTTRDIEVSDAKRKLDLSLKELEQMKEDNKRLRRAEMSISDHEKEIEGIKKEIEASNSIIQRLQSKVAEAHAVRDRLLNKVKDLEESKKGT</sequence>
<dbReference type="OrthoDB" id="2287144at2759"/>
<feature type="compositionally biased region" description="Low complexity" evidence="2">
    <location>
        <begin position="32"/>
        <end position="51"/>
    </location>
</feature>
<dbReference type="VEuPathDB" id="FungiDB:BCV72DRAFT_249800"/>
<reference evidence="3" key="1">
    <citation type="journal article" date="2016" name="Proc. Natl. Acad. Sci. U.S.A.">
        <title>Lipid metabolic changes in an early divergent fungus govern the establishment of a mutualistic symbiosis with endobacteria.</title>
        <authorList>
            <person name="Lastovetsky O.A."/>
            <person name="Gaspar M.L."/>
            <person name="Mondo S.J."/>
            <person name="LaButti K.M."/>
            <person name="Sandor L."/>
            <person name="Grigoriev I.V."/>
            <person name="Henry S.A."/>
            <person name="Pawlowska T.E."/>
        </authorList>
    </citation>
    <scope>NUCLEOTIDE SEQUENCE [LARGE SCALE GENOMIC DNA]</scope>
    <source>
        <strain evidence="3">ATCC 52814</strain>
    </source>
</reference>
<dbReference type="Proteomes" id="UP000242414">
    <property type="component" value="Unassembled WGS sequence"/>
</dbReference>
<feature type="region of interest" description="Disordered" evidence="2">
    <location>
        <begin position="1"/>
        <end position="90"/>
    </location>
</feature>
<accession>A0A1X0R4B5</accession>
<dbReference type="AlphaFoldDB" id="A0A1X0R4B5"/>
<keyword evidence="1" id="KW-0175">Coiled coil</keyword>
<protein>
    <submittedName>
        <fullName evidence="3">Uncharacterized protein</fullName>
    </submittedName>
</protein>
<gene>
    <name evidence="3" type="ORF">BCV72DRAFT_249800</name>
</gene>
<dbReference type="EMBL" id="KV921915">
    <property type="protein sequence ID" value="ORE06865.1"/>
    <property type="molecule type" value="Genomic_DNA"/>
</dbReference>
<feature type="coiled-coil region" evidence="1">
    <location>
        <begin position="114"/>
        <end position="271"/>
    </location>
</feature>
<organism evidence="3">
    <name type="scientific">Rhizopus microsporus var. microsporus</name>
    <dbReference type="NCBI Taxonomy" id="86635"/>
    <lineage>
        <taxon>Eukaryota</taxon>
        <taxon>Fungi</taxon>
        <taxon>Fungi incertae sedis</taxon>
        <taxon>Mucoromycota</taxon>
        <taxon>Mucoromycotina</taxon>
        <taxon>Mucoromycetes</taxon>
        <taxon>Mucorales</taxon>
        <taxon>Mucorineae</taxon>
        <taxon>Rhizopodaceae</taxon>
        <taxon>Rhizopus</taxon>
    </lineage>
</organism>
<evidence type="ECO:0000256" key="2">
    <source>
        <dbReference type="SAM" id="MobiDB-lite"/>
    </source>
</evidence>
<proteinExistence type="predicted"/>
<evidence type="ECO:0000256" key="1">
    <source>
        <dbReference type="SAM" id="Coils"/>
    </source>
</evidence>
<name>A0A1X0R4B5_RHIZD</name>